<feature type="transmembrane region" description="Helical" evidence="1">
    <location>
        <begin position="228"/>
        <end position="248"/>
    </location>
</feature>
<feature type="transmembrane region" description="Helical" evidence="1">
    <location>
        <begin position="343"/>
        <end position="366"/>
    </location>
</feature>
<keyword evidence="1" id="KW-0472">Membrane</keyword>
<keyword evidence="1" id="KW-1133">Transmembrane helix</keyword>
<organism evidence="2 3">
    <name type="scientific">Bacillus gobiensis</name>
    <dbReference type="NCBI Taxonomy" id="1441095"/>
    <lineage>
        <taxon>Bacteria</taxon>
        <taxon>Bacillati</taxon>
        <taxon>Bacillota</taxon>
        <taxon>Bacilli</taxon>
        <taxon>Bacillales</taxon>
        <taxon>Bacillaceae</taxon>
        <taxon>Bacillus</taxon>
    </lineage>
</organism>
<feature type="transmembrane region" description="Helical" evidence="1">
    <location>
        <begin position="12"/>
        <end position="35"/>
    </location>
</feature>
<dbReference type="InterPro" id="IPR017516">
    <property type="entry name" value="AbrB_dup"/>
</dbReference>
<evidence type="ECO:0008006" key="4">
    <source>
        <dbReference type="Google" id="ProtNLM"/>
    </source>
</evidence>
<dbReference type="InterPro" id="IPR007820">
    <property type="entry name" value="AbrB_fam"/>
</dbReference>
<dbReference type="PIRSF" id="PIRSF038991">
    <property type="entry name" value="Protein_AbrB"/>
    <property type="match status" value="1"/>
</dbReference>
<accession>A0A0M4FKU6</accession>
<feature type="transmembrane region" description="Helical" evidence="1">
    <location>
        <begin position="93"/>
        <end position="115"/>
    </location>
</feature>
<reference evidence="3" key="1">
    <citation type="submission" date="2015-08" db="EMBL/GenBank/DDBJ databases">
        <title>Genome sequencing project for genomic taxonomy and phylogenomics of Bacillus-like bacteria.</title>
        <authorList>
            <person name="Liu B."/>
            <person name="Wang J."/>
            <person name="Zhu Y."/>
            <person name="Liu G."/>
            <person name="Chen Q."/>
            <person name="Chen Z."/>
            <person name="Lan J."/>
            <person name="Che J."/>
            <person name="Ge C."/>
            <person name="Shi H."/>
            <person name="Pan Z."/>
            <person name="Liu X."/>
        </authorList>
    </citation>
    <scope>NUCLEOTIDE SEQUENCE [LARGE SCALE GENOMIC DNA]</scope>
    <source>
        <strain evidence="3">FJAT-4402</strain>
    </source>
</reference>
<dbReference type="GO" id="GO:0010468">
    <property type="term" value="P:regulation of gene expression"/>
    <property type="evidence" value="ECO:0007669"/>
    <property type="project" value="InterPro"/>
</dbReference>
<name>A0A0M4FKU6_9BACI</name>
<dbReference type="STRING" id="1441095.AM592_03010"/>
<dbReference type="PANTHER" id="PTHR38457">
    <property type="entry name" value="REGULATOR ABRB-RELATED"/>
    <property type="match status" value="1"/>
</dbReference>
<feature type="transmembrane region" description="Helical" evidence="1">
    <location>
        <begin position="195"/>
        <end position="216"/>
    </location>
</feature>
<keyword evidence="1" id="KW-0812">Transmembrane</keyword>
<dbReference type="RefSeq" id="WP_053605960.1">
    <property type="nucleotide sequence ID" value="NZ_CP012600.1"/>
</dbReference>
<dbReference type="NCBIfam" id="TIGR03082">
    <property type="entry name" value="Gneg_AbrB_dup"/>
    <property type="match status" value="2"/>
</dbReference>
<feature type="transmembrane region" description="Helical" evidence="1">
    <location>
        <begin position="254"/>
        <end position="274"/>
    </location>
</feature>
<proteinExistence type="predicted"/>
<evidence type="ECO:0000256" key="1">
    <source>
        <dbReference type="SAM" id="Phobius"/>
    </source>
</evidence>
<evidence type="ECO:0000313" key="2">
    <source>
        <dbReference type="EMBL" id="ALC84074.1"/>
    </source>
</evidence>
<feature type="transmembrane region" description="Helical" evidence="1">
    <location>
        <begin position="157"/>
        <end position="175"/>
    </location>
</feature>
<dbReference type="AlphaFoldDB" id="A0A0M4FKU6"/>
<dbReference type="OrthoDB" id="5460360at2"/>
<dbReference type="Proteomes" id="UP000067625">
    <property type="component" value="Chromosome"/>
</dbReference>
<dbReference type="PATRIC" id="fig|1441095.3.peg.660"/>
<dbReference type="Pfam" id="PF05145">
    <property type="entry name" value="AbrB"/>
    <property type="match status" value="1"/>
</dbReference>
<keyword evidence="3" id="KW-1185">Reference proteome</keyword>
<gene>
    <name evidence="2" type="ORF">AM592_03010</name>
</gene>
<protein>
    <recommendedName>
        <fullName evidence="4">AbrB family transcriptional regulator</fullName>
    </recommendedName>
</protein>
<sequence>MKGNKLILRDIWFILLCTCGGFLLSLTGMSIGWMIGTLMAACFFSFLRPAWSGIPDAGKGVNKLWLNLGQLILGVELGQKLNGSVVSIFLENWLTVTIMLILSIVFALLTGLYLYRFSQSDILTSFVGTAPGGMSAMPGIAQEVGANTATVTLVQTIRVLLVVLTIPILVFFLHSHDIGGSSPAAPAAIPASATGQLSLAGIGITVCFFLIAWAGAFAGKKLRIPARWLLGSMLAVAITQVISGALGFEPTAWWPQGMNVISQLFLGASIGSRFHKEMFRGVRKTLTVAFTGSIGFVIAMLLCALVVSKVTGISLTTSILAFSPGGIAEMASTSVALHADSTFVVTVQVLRLILVIAMLPPLFRFLHLRTERVKRKKIHSLKTR</sequence>
<dbReference type="GO" id="GO:0016020">
    <property type="term" value="C:membrane"/>
    <property type="evidence" value="ECO:0007669"/>
    <property type="project" value="InterPro"/>
</dbReference>
<evidence type="ECO:0000313" key="3">
    <source>
        <dbReference type="Proteomes" id="UP000067625"/>
    </source>
</evidence>
<dbReference type="PANTHER" id="PTHR38457:SF1">
    <property type="entry name" value="REGULATOR ABRB-RELATED"/>
    <property type="match status" value="1"/>
</dbReference>
<feature type="transmembrane region" description="Helical" evidence="1">
    <location>
        <begin position="286"/>
        <end position="307"/>
    </location>
</feature>
<reference evidence="2 3" key="2">
    <citation type="journal article" date="2016" name="Int. J. Syst. Evol. Microbiol.">
        <title>Bacillus gobiensis sp. nov., isolated from a soil sample.</title>
        <authorList>
            <person name="Liu B."/>
            <person name="Liu G.H."/>
            <person name="Cetin S."/>
            <person name="Schumann P."/>
            <person name="Pan Z.Z."/>
            <person name="Chen Q.Q."/>
        </authorList>
    </citation>
    <scope>NUCLEOTIDE SEQUENCE [LARGE SCALE GENOMIC DNA]</scope>
    <source>
        <strain evidence="2 3">FJAT-4402</strain>
    </source>
</reference>
<dbReference type="EMBL" id="CP012600">
    <property type="protein sequence ID" value="ALC84074.1"/>
    <property type="molecule type" value="Genomic_DNA"/>
</dbReference>